<dbReference type="EMBL" id="HBFQ01046083">
    <property type="protein sequence ID" value="CAD8858426.1"/>
    <property type="molecule type" value="Transcribed_RNA"/>
</dbReference>
<reference evidence="2" key="1">
    <citation type="submission" date="2021-01" db="EMBL/GenBank/DDBJ databases">
        <authorList>
            <person name="Corre E."/>
            <person name="Pelletier E."/>
            <person name="Niang G."/>
            <person name="Scheremetjew M."/>
            <person name="Finn R."/>
            <person name="Kale V."/>
            <person name="Holt S."/>
            <person name="Cochrane G."/>
            <person name="Meng A."/>
            <person name="Brown T."/>
            <person name="Cohen L."/>
        </authorList>
    </citation>
    <scope>NUCLEOTIDE SEQUENCE</scope>
</reference>
<organism evidence="2">
    <name type="scientific">Noctiluca scintillans</name>
    <name type="common">Sea sparkle</name>
    <name type="synonym">Red tide dinoflagellate</name>
    <dbReference type="NCBI Taxonomy" id="2966"/>
    <lineage>
        <taxon>Eukaryota</taxon>
        <taxon>Sar</taxon>
        <taxon>Alveolata</taxon>
        <taxon>Dinophyceae</taxon>
        <taxon>Noctilucales</taxon>
        <taxon>Noctilucaceae</taxon>
        <taxon>Noctiluca</taxon>
    </lineage>
</organism>
<sequence length="113" mass="12598">MQDKSCAGSEQAGSDAECENHNSHPAEGSLKRSRELKLPVEGWTVVDQPTQPQHTARHEKELLQHHPHARPTLPSEQPSSSLASSQYTGQETYIRSTRCRVKNRGPCQCLILD</sequence>
<dbReference type="AlphaFoldDB" id="A0A7S1ALN9"/>
<evidence type="ECO:0000313" key="2">
    <source>
        <dbReference type="EMBL" id="CAD8858426.1"/>
    </source>
</evidence>
<proteinExistence type="predicted"/>
<feature type="compositionally biased region" description="Basic and acidic residues" evidence="1">
    <location>
        <begin position="18"/>
        <end position="38"/>
    </location>
</feature>
<protein>
    <submittedName>
        <fullName evidence="2">Uncharacterized protein</fullName>
    </submittedName>
</protein>
<evidence type="ECO:0000256" key="1">
    <source>
        <dbReference type="SAM" id="MobiDB-lite"/>
    </source>
</evidence>
<name>A0A7S1ALN9_NOCSC</name>
<feature type="region of interest" description="Disordered" evidence="1">
    <location>
        <begin position="1"/>
        <end position="93"/>
    </location>
</feature>
<gene>
    <name evidence="2" type="ORF">NSCI0253_LOCUS32780</name>
</gene>
<accession>A0A7S1ALN9</accession>
<feature type="compositionally biased region" description="Low complexity" evidence="1">
    <location>
        <begin position="73"/>
        <end position="86"/>
    </location>
</feature>